<dbReference type="InterPro" id="IPR029767">
    <property type="entry name" value="WecB-like"/>
</dbReference>
<dbReference type="EMBL" id="CP133217">
    <property type="protein sequence ID" value="WML88579.1"/>
    <property type="molecule type" value="Genomic_DNA"/>
</dbReference>
<dbReference type="SUPFAM" id="SSF53756">
    <property type="entry name" value="UDP-Glycosyltransferase/glycogen phosphorylase"/>
    <property type="match status" value="1"/>
</dbReference>
<dbReference type="InterPro" id="IPR020004">
    <property type="entry name" value="UDP-GlcNAc_Epase"/>
</dbReference>
<keyword evidence="2" id="KW-0326">Glycosidase</keyword>
<sequence>MSRKICVITGTRAEYGLLRWVMQGIKDDPELTLQIIATGMHLSPEFGLTYQAIEQDGFQIDRKVEMLTSSDTSIGIAKSMGLGMIGFADALAQLQPDIIVVLGDRFEIFAAVSTALVARIPVAHLHGGETTEGAFDEALRHSITKMSHLHFVAAEVYRQRVIQLGEQPERVFLVGGLGIDNIKRLSLLNKAELEQSLDFKLGTKNLLITFHPVTLETATAADQMQMLLLALEELEDTQLIFTLPNADTDGRTLIKMVEQFVAKHANARAYTSLGQLRYLSCIAHVDGVIGNSSSGLIEVPSFKKGTINIGDRQRGRLQADSIINCEPTRASISAALEQLYSIEFQTKLYHVINPYGEGGASIKIIDTLKHYKINEILKKKFHDLPTKNITAH</sequence>
<protein>
    <submittedName>
        <fullName evidence="2">UDP-N-acetylglucosamine 2-epimerase</fullName>
        <ecNumber evidence="2">3.2.1.183</ecNumber>
    </submittedName>
</protein>
<name>A0AA51MQ24_9GAMM</name>
<dbReference type="InterPro" id="IPR003331">
    <property type="entry name" value="UDP_GlcNAc_Epimerase_2_dom"/>
</dbReference>
<keyword evidence="2" id="KW-0378">Hydrolase</keyword>
<dbReference type="EC" id="3.2.1.183" evidence="2"/>
<accession>A0AA51MQ24</accession>
<dbReference type="Gene3D" id="3.40.50.2000">
    <property type="entry name" value="Glycogen Phosphorylase B"/>
    <property type="match status" value="2"/>
</dbReference>
<dbReference type="PANTHER" id="PTHR43174">
    <property type="entry name" value="UDP-N-ACETYLGLUCOSAMINE 2-EPIMERASE"/>
    <property type="match status" value="1"/>
</dbReference>
<dbReference type="NCBIfam" id="TIGR03568">
    <property type="entry name" value="NeuC_NnaA"/>
    <property type="match status" value="1"/>
</dbReference>
<organism evidence="2">
    <name type="scientific">Thiothrix subterranea</name>
    <dbReference type="NCBI Taxonomy" id="2735563"/>
    <lineage>
        <taxon>Bacteria</taxon>
        <taxon>Pseudomonadati</taxon>
        <taxon>Pseudomonadota</taxon>
        <taxon>Gammaproteobacteria</taxon>
        <taxon>Thiotrichales</taxon>
        <taxon>Thiotrichaceae</taxon>
        <taxon>Thiothrix</taxon>
    </lineage>
</organism>
<dbReference type="PANTHER" id="PTHR43174:SF3">
    <property type="entry name" value="UDP-N-ACETYLGLUCOSAMINE 2-EPIMERASE"/>
    <property type="match status" value="1"/>
</dbReference>
<gene>
    <name evidence="2" type="primary">neuC</name>
    <name evidence="2" type="ORF">RCG00_09420</name>
</gene>
<reference evidence="2" key="1">
    <citation type="submission" date="2023-08" db="EMBL/GenBank/DDBJ databases">
        <title>New molecular markers tilS and rpoB for phylogenetic and monitoring studies of the genus Thiothrix biodiversity.</title>
        <authorList>
            <person name="Ravin N.V."/>
            <person name="Smolyakov D."/>
            <person name="Markov N.D."/>
            <person name="Beletsky A.V."/>
            <person name="Mardanov A.V."/>
            <person name="Rudenko T.S."/>
            <person name="Grabovich M.Y."/>
        </authorList>
    </citation>
    <scope>NUCLEOTIDE SEQUENCE</scope>
    <source>
        <strain evidence="2">DNT52</strain>
    </source>
</reference>
<dbReference type="Proteomes" id="UP001229862">
    <property type="component" value="Chromosome"/>
</dbReference>
<dbReference type="Pfam" id="PF02350">
    <property type="entry name" value="Epimerase_2"/>
    <property type="match status" value="1"/>
</dbReference>
<dbReference type="CDD" id="cd03786">
    <property type="entry name" value="GTB_UDP-GlcNAc_2-Epimerase"/>
    <property type="match status" value="1"/>
</dbReference>
<evidence type="ECO:0000313" key="2">
    <source>
        <dbReference type="EMBL" id="WML88579.1"/>
    </source>
</evidence>
<dbReference type="RefSeq" id="WP_308872392.1">
    <property type="nucleotide sequence ID" value="NZ_CP133217.1"/>
</dbReference>
<proteinExistence type="predicted"/>
<dbReference type="AlphaFoldDB" id="A0AA51MQ24"/>
<evidence type="ECO:0000259" key="1">
    <source>
        <dbReference type="Pfam" id="PF02350"/>
    </source>
</evidence>
<feature type="domain" description="UDP-N-acetylglucosamine 2-epimerase" evidence="1">
    <location>
        <begin position="25"/>
        <end position="369"/>
    </location>
</feature>
<dbReference type="GO" id="GO:0004553">
    <property type="term" value="F:hydrolase activity, hydrolyzing O-glycosyl compounds"/>
    <property type="evidence" value="ECO:0007669"/>
    <property type="project" value="InterPro"/>
</dbReference>
<dbReference type="GO" id="GO:0006047">
    <property type="term" value="P:UDP-N-acetylglucosamine metabolic process"/>
    <property type="evidence" value="ECO:0007669"/>
    <property type="project" value="InterPro"/>
</dbReference>